<sequence>MTETTDAVVKTSKGPAKTGNANIRDIAAAAGVSVATVSRVMRGNARVSDATRAKVEQAVKALGYVPNAHARALTTPPNSITLVMRALSGGTYNAMAGALAEETVRREMSFRVIVTGGAYTGSRVDAKVVLTDLLGQRPRVAVITADDDPGSIKDDELNTYVNQFQEVGTSLVALGRPRMGLDPRINVVYYAGEQGMHELTRYLISMGHRDILYVGIRPESEVFNERYRGFLAALTEAGIRHDVSQDLPFVRDGGADMVQIAARYNNGAPFTAIVGVTDMVALDAIKALMSVGVSVPNHVSVAGFDDMPLAGDLIVPLTTVRVPYERLGAASADAGLNSIHDVIMPTDVVVRRSTAPVAA</sequence>
<keyword evidence="7" id="KW-1185">Reference proteome</keyword>
<dbReference type="PROSITE" id="PS50932">
    <property type="entry name" value="HTH_LACI_2"/>
    <property type="match status" value="1"/>
</dbReference>
<feature type="domain" description="HTH lacI-type" evidence="5">
    <location>
        <begin position="21"/>
        <end position="75"/>
    </location>
</feature>
<dbReference type="SMART" id="SM00354">
    <property type="entry name" value="HTH_LACI"/>
    <property type="match status" value="1"/>
</dbReference>
<dbReference type="InterPro" id="IPR046335">
    <property type="entry name" value="LacI/GalR-like_sensor"/>
</dbReference>
<dbReference type="Pfam" id="PF00356">
    <property type="entry name" value="LacI"/>
    <property type="match status" value="1"/>
</dbReference>
<dbReference type="InterPro" id="IPR000843">
    <property type="entry name" value="HTH_LacI"/>
</dbReference>
<gene>
    <name evidence="6" type="ORF">JS530_07100</name>
</gene>
<evidence type="ECO:0000256" key="3">
    <source>
        <dbReference type="ARBA" id="ARBA00023125"/>
    </source>
</evidence>
<dbReference type="Pfam" id="PF13377">
    <property type="entry name" value="Peripla_BP_3"/>
    <property type="match status" value="1"/>
</dbReference>
<evidence type="ECO:0000313" key="7">
    <source>
        <dbReference type="Proteomes" id="UP000711736"/>
    </source>
</evidence>
<dbReference type="PANTHER" id="PTHR30146:SF148">
    <property type="entry name" value="HTH-TYPE TRANSCRIPTIONAL REPRESSOR PURR-RELATED"/>
    <property type="match status" value="1"/>
</dbReference>
<dbReference type="EMBL" id="JAFEJU010000004">
    <property type="protein sequence ID" value="MBT1175265.1"/>
    <property type="molecule type" value="Genomic_DNA"/>
</dbReference>
<keyword evidence="1" id="KW-0678">Repressor</keyword>
<accession>A0ABS5UWT5</accession>
<protein>
    <submittedName>
        <fullName evidence="6">LacI family DNA-binding transcriptional regulator</fullName>
    </submittedName>
</protein>
<dbReference type="RefSeq" id="WP_214376488.1">
    <property type="nucleotide sequence ID" value="NZ_JAFEJU010000004.1"/>
</dbReference>
<dbReference type="InterPro" id="IPR028082">
    <property type="entry name" value="Peripla_BP_I"/>
</dbReference>
<organism evidence="6 7">
    <name type="scientific">Bifidobacterium colobi</name>
    <dbReference type="NCBI Taxonomy" id="2809026"/>
    <lineage>
        <taxon>Bacteria</taxon>
        <taxon>Bacillati</taxon>
        <taxon>Actinomycetota</taxon>
        <taxon>Actinomycetes</taxon>
        <taxon>Bifidobacteriales</taxon>
        <taxon>Bifidobacteriaceae</taxon>
        <taxon>Bifidobacterium</taxon>
    </lineage>
</organism>
<dbReference type="Gene3D" id="3.40.50.2300">
    <property type="match status" value="2"/>
</dbReference>
<dbReference type="PANTHER" id="PTHR30146">
    <property type="entry name" value="LACI-RELATED TRANSCRIPTIONAL REPRESSOR"/>
    <property type="match status" value="1"/>
</dbReference>
<dbReference type="PROSITE" id="PS00356">
    <property type="entry name" value="HTH_LACI_1"/>
    <property type="match status" value="1"/>
</dbReference>
<reference evidence="6 7" key="1">
    <citation type="journal article" date="2021" name="Environ. Microbiol.">
        <title>Genetic insights into the dark matter of the mammalian gut microbiota through targeted genome reconstruction.</title>
        <authorList>
            <person name="Lugli G.A."/>
            <person name="Alessandri G."/>
            <person name="Milani C."/>
            <person name="Viappiani A."/>
            <person name="Fontana F."/>
            <person name="Tarracchini C."/>
            <person name="Mancabelli L."/>
            <person name="Argentini C."/>
            <person name="Ruiz L."/>
            <person name="Margolles A."/>
            <person name="van Sinderen D."/>
            <person name="Turroni F."/>
            <person name="Ventura M."/>
        </authorList>
    </citation>
    <scope>NUCLEOTIDE SEQUENCE [LARGE SCALE GENOMIC DNA]</scope>
    <source>
        <strain evidence="6 7">LC6</strain>
    </source>
</reference>
<keyword evidence="3 6" id="KW-0238">DNA-binding</keyword>
<dbReference type="Proteomes" id="UP000711736">
    <property type="component" value="Unassembled WGS sequence"/>
</dbReference>
<evidence type="ECO:0000256" key="4">
    <source>
        <dbReference type="ARBA" id="ARBA00023163"/>
    </source>
</evidence>
<dbReference type="SUPFAM" id="SSF47413">
    <property type="entry name" value="lambda repressor-like DNA-binding domains"/>
    <property type="match status" value="1"/>
</dbReference>
<proteinExistence type="predicted"/>
<evidence type="ECO:0000256" key="2">
    <source>
        <dbReference type="ARBA" id="ARBA00023015"/>
    </source>
</evidence>
<dbReference type="CDD" id="cd01392">
    <property type="entry name" value="HTH_LacI"/>
    <property type="match status" value="1"/>
</dbReference>
<dbReference type="SUPFAM" id="SSF53822">
    <property type="entry name" value="Periplasmic binding protein-like I"/>
    <property type="match status" value="1"/>
</dbReference>
<keyword evidence="2" id="KW-0805">Transcription regulation</keyword>
<comment type="caution">
    <text evidence="6">The sequence shown here is derived from an EMBL/GenBank/DDBJ whole genome shotgun (WGS) entry which is preliminary data.</text>
</comment>
<dbReference type="InterPro" id="IPR010982">
    <property type="entry name" value="Lambda_DNA-bd_dom_sf"/>
</dbReference>
<keyword evidence="4" id="KW-0804">Transcription</keyword>
<evidence type="ECO:0000256" key="1">
    <source>
        <dbReference type="ARBA" id="ARBA00022491"/>
    </source>
</evidence>
<name>A0ABS5UWT5_9BIFI</name>
<evidence type="ECO:0000259" key="5">
    <source>
        <dbReference type="PROSITE" id="PS50932"/>
    </source>
</evidence>
<evidence type="ECO:0000313" key="6">
    <source>
        <dbReference type="EMBL" id="MBT1175265.1"/>
    </source>
</evidence>
<dbReference type="GO" id="GO:0003677">
    <property type="term" value="F:DNA binding"/>
    <property type="evidence" value="ECO:0007669"/>
    <property type="project" value="UniProtKB-KW"/>
</dbReference>
<dbReference type="Gene3D" id="1.10.260.40">
    <property type="entry name" value="lambda repressor-like DNA-binding domains"/>
    <property type="match status" value="1"/>
</dbReference>
<dbReference type="CDD" id="cd06267">
    <property type="entry name" value="PBP1_LacI_sugar_binding-like"/>
    <property type="match status" value="1"/>
</dbReference>